<comment type="similarity">
    <text evidence="1">Belongs to the peptidase C2 family. PalB/RIM13 subfamily.</text>
</comment>
<dbReference type="SMART" id="SM00720">
    <property type="entry name" value="calpain_III"/>
    <property type="match status" value="1"/>
</dbReference>
<protein>
    <submittedName>
        <fullName evidence="7">Calpain 7</fullName>
    </submittedName>
</protein>
<dbReference type="STRING" id="86630.A0A367J0J7"/>
<accession>A0A367J0J7</accession>
<feature type="non-terminal residue" evidence="7">
    <location>
        <position position="1"/>
    </location>
</feature>
<dbReference type="InterPro" id="IPR038765">
    <property type="entry name" value="Papain-like_cys_pep_sf"/>
</dbReference>
<evidence type="ECO:0000256" key="5">
    <source>
        <dbReference type="PROSITE-ProRule" id="PRU00239"/>
    </source>
</evidence>
<dbReference type="AlphaFoldDB" id="A0A367J0J7"/>
<dbReference type="SUPFAM" id="SSF49758">
    <property type="entry name" value="Calpain large subunit, middle domain (domain III)"/>
    <property type="match status" value="2"/>
</dbReference>
<evidence type="ECO:0000259" key="6">
    <source>
        <dbReference type="PROSITE" id="PS50203"/>
    </source>
</evidence>
<evidence type="ECO:0000256" key="1">
    <source>
        <dbReference type="ARBA" id="ARBA00010193"/>
    </source>
</evidence>
<dbReference type="GO" id="GO:0004198">
    <property type="term" value="F:calcium-dependent cysteine-type endopeptidase activity"/>
    <property type="evidence" value="ECO:0007669"/>
    <property type="project" value="InterPro"/>
</dbReference>
<comment type="caution">
    <text evidence="5">Lacks conserved residue(s) required for the propagation of feature annotation.</text>
</comment>
<dbReference type="Gene3D" id="3.90.70.10">
    <property type="entry name" value="Cysteine proteinases"/>
    <property type="match status" value="1"/>
</dbReference>
<dbReference type="GO" id="GO:0006508">
    <property type="term" value="P:proteolysis"/>
    <property type="evidence" value="ECO:0007669"/>
    <property type="project" value="UniProtKB-KW"/>
</dbReference>
<dbReference type="InterPro" id="IPR001300">
    <property type="entry name" value="Peptidase_C2_calpain_cat"/>
</dbReference>
<sequence length="386" mass="43565">GPYSHLDSNIWTAELREALSFDPDAAEENDDGIFWIDYESVCTHFTSIHLNWNPELFTHRWVLHSVWPEHVGPKKDVYSLAYNPQFSLKVNVPDKKPAAVWLLLSKHIMVTEENTDYITLHVYSDTGGERIYYPDNPFKEGTYVNSPHILVRFNAPPGESDYTIVVSQHEKERSLYFSIRAYSLAPFKLHEVPIKYSVEKKIHGYWTEQTAGGSASNVTYLNNPQWKLTIPPTPNAELLLMLEAPKGFAIHLLLVEGGKRASSVSVRDILAESGPYRHGFCYCQLDHIRPGDYTIVASTFEPDLLESVPSMNVTIYEKHPTELFGKEVATSGPYTNVTQGVATNEVVLSQSETGYIIVLATHDKDVAGEFTAIVYSDRPVNVTKDR</sequence>
<dbReference type="Proteomes" id="UP000252139">
    <property type="component" value="Unassembled WGS sequence"/>
</dbReference>
<proteinExistence type="inferred from homology"/>
<dbReference type="PANTHER" id="PTHR46143:SF1">
    <property type="entry name" value="CALPAIN-7"/>
    <property type="match status" value="1"/>
</dbReference>
<keyword evidence="4" id="KW-0788">Thiol protease</keyword>
<evidence type="ECO:0000313" key="8">
    <source>
        <dbReference type="Proteomes" id="UP000252139"/>
    </source>
</evidence>
<dbReference type="InterPro" id="IPR022683">
    <property type="entry name" value="Calpain_III"/>
</dbReference>
<dbReference type="InterPro" id="IPR051297">
    <property type="entry name" value="PalB/RIM13"/>
</dbReference>
<dbReference type="PROSITE" id="PS50203">
    <property type="entry name" value="CALPAIN_CAT"/>
    <property type="match status" value="1"/>
</dbReference>
<evidence type="ECO:0000256" key="3">
    <source>
        <dbReference type="ARBA" id="ARBA00022801"/>
    </source>
</evidence>
<evidence type="ECO:0000256" key="2">
    <source>
        <dbReference type="ARBA" id="ARBA00022670"/>
    </source>
</evidence>
<dbReference type="Gene3D" id="2.60.120.380">
    <property type="match status" value="2"/>
</dbReference>
<dbReference type="OrthoDB" id="167576at2759"/>
<keyword evidence="3" id="KW-0378">Hydrolase</keyword>
<keyword evidence="2" id="KW-0645">Protease</keyword>
<gene>
    <name evidence="7" type="primary">CAPN7_1</name>
    <name evidence="7" type="ORF">CU097_000340</name>
</gene>
<keyword evidence="8" id="KW-1185">Reference proteome</keyword>
<comment type="caution">
    <text evidence="7">The sequence shown here is derived from an EMBL/GenBank/DDBJ whole genome shotgun (WGS) entry which is preliminary data.</text>
</comment>
<feature type="domain" description="Calpain catalytic" evidence="6">
    <location>
        <begin position="1"/>
        <end position="54"/>
    </location>
</feature>
<reference evidence="7 8" key="1">
    <citation type="journal article" date="2018" name="G3 (Bethesda)">
        <title>Phylogenetic and Phylogenomic Definition of Rhizopus Species.</title>
        <authorList>
            <person name="Gryganskyi A.P."/>
            <person name="Golan J."/>
            <person name="Dolatabadi S."/>
            <person name="Mondo S."/>
            <person name="Robb S."/>
            <person name="Idnurm A."/>
            <person name="Muszewska A."/>
            <person name="Steczkiewicz K."/>
            <person name="Masonjones S."/>
            <person name="Liao H.L."/>
            <person name="Gajdeczka M.T."/>
            <person name="Anike F."/>
            <person name="Vuek A."/>
            <person name="Anishchenko I.M."/>
            <person name="Voigt K."/>
            <person name="de Hoog G.S."/>
            <person name="Smith M.E."/>
            <person name="Heitman J."/>
            <person name="Vilgalys R."/>
            <person name="Stajich J.E."/>
        </authorList>
    </citation>
    <scope>NUCLEOTIDE SEQUENCE [LARGE SCALE GENOMIC DNA]</scope>
    <source>
        <strain evidence="7 8">CBS 357.93</strain>
    </source>
</reference>
<dbReference type="EMBL" id="PJQL01002664">
    <property type="protein sequence ID" value="RCH83430.1"/>
    <property type="molecule type" value="Genomic_DNA"/>
</dbReference>
<dbReference type="SUPFAM" id="SSF54001">
    <property type="entry name" value="Cysteine proteinases"/>
    <property type="match status" value="1"/>
</dbReference>
<evidence type="ECO:0000313" key="7">
    <source>
        <dbReference type="EMBL" id="RCH83430.1"/>
    </source>
</evidence>
<name>A0A367J0J7_RHIAZ</name>
<dbReference type="PANTHER" id="PTHR46143">
    <property type="entry name" value="CALPAIN-7"/>
    <property type="match status" value="1"/>
</dbReference>
<dbReference type="InterPro" id="IPR036213">
    <property type="entry name" value="Calpain_III_sf"/>
</dbReference>
<evidence type="ECO:0000256" key="4">
    <source>
        <dbReference type="ARBA" id="ARBA00022807"/>
    </source>
</evidence>
<organism evidence="7 8">
    <name type="scientific">Rhizopus azygosporus</name>
    <name type="common">Rhizopus microsporus var. azygosporus</name>
    <dbReference type="NCBI Taxonomy" id="86630"/>
    <lineage>
        <taxon>Eukaryota</taxon>
        <taxon>Fungi</taxon>
        <taxon>Fungi incertae sedis</taxon>
        <taxon>Mucoromycota</taxon>
        <taxon>Mucoromycotina</taxon>
        <taxon>Mucoromycetes</taxon>
        <taxon>Mucorales</taxon>
        <taxon>Mucorineae</taxon>
        <taxon>Rhizopodaceae</taxon>
        <taxon>Rhizopus</taxon>
    </lineage>
</organism>